<sequence length="72" mass="8100">MDKARMKIIRLCLSGILIFVIGCLIICHALHVKWLIDPFGIVVYFGLFVLLASSIIEHFVICNAGKKNLKND</sequence>
<keyword evidence="1" id="KW-1133">Transmembrane helix</keyword>
<evidence type="ECO:0000256" key="1">
    <source>
        <dbReference type="SAM" id="Phobius"/>
    </source>
</evidence>
<organism evidence="2">
    <name type="scientific">mine drainage metagenome</name>
    <dbReference type="NCBI Taxonomy" id="410659"/>
    <lineage>
        <taxon>unclassified sequences</taxon>
        <taxon>metagenomes</taxon>
        <taxon>ecological metagenomes</taxon>
    </lineage>
</organism>
<gene>
    <name evidence="2" type="ORF">CARN4_1342</name>
</gene>
<keyword evidence="1" id="KW-0812">Transmembrane</keyword>
<feature type="transmembrane region" description="Helical" evidence="1">
    <location>
        <begin position="39"/>
        <end position="61"/>
    </location>
</feature>
<keyword evidence="1" id="KW-0472">Membrane</keyword>
<evidence type="ECO:0000313" key="2">
    <source>
        <dbReference type="EMBL" id="CBI03000.1"/>
    </source>
</evidence>
<comment type="caution">
    <text evidence="2">The sequence shown here is derived from an EMBL/GenBank/DDBJ whole genome shotgun (WGS) entry which is preliminary data.</text>
</comment>
<reference evidence="2" key="1">
    <citation type="submission" date="2009-10" db="EMBL/GenBank/DDBJ databases">
        <title>Diversity of trophic interactions inside an arsenic-rich microbial ecosystem.</title>
        <authorList>
            <person name="Bertin P.N."/>
            <person name="Heinrich-Salmeron A."/>
            <person name="Pelletier E."/>
            <person name="Goulhen-Chollet F."/>
            <person name="Arsene-Ploetze F."/>
            <person name="Gallien S."/>
            <person name="Calteau A."/>
            <person name="Vallenet D."/>
            <person name="Casiot C."/>
            <person name="Chane-Woon-Ming B."/>
            <person name="Giloteaux L."/>
            <person name="Barakat M."/>
            <person name="Bonnefoy V."/>
            <person name="Bruneel O."/>
            <person name="Chandler M."/>
            <person name="Cleiss J."/>
            <person name="Duran R."/>
            <person name="Elbaz-Poulichet F."/>
            <person name="Fonknechten N."/>
            <person name="Lauga B."/>
            <person name="Mornico D."/>
            <person name="Ortet P."/>
            <person name="Schaeffer C."/>
            <person name="Siguier P."/>
            <person name="Alexander Thil Smith A."/>
            <person name="Van Dorsselaer A."/>
            <person name="Weissenbach J."/>
            <person name="Medigue C."/>
            <person name="Le Paslier D."/>
        </authorList>
    </citation>
    <scope>NUCLEOTIDE SEQUENCE</scope>
</reference>
<dbReference type="PROSITE" id="PS51257">
    <property type="entry name" value="PROKAR_LIPOPROTEIN"/>
    <property type="match status" value="1"/>
</dbReference>
<accession>E6Q725</accession>
<dbReference type="AlphaFoldDB" id="E6Q725"/>
<proteinExistence type="predicted"/>
<protein>
    <submittedName>
        <fullName evidence="2">Uncharacterized protein</fullName>
    </submittedName>
</protein>
<name>E6Q725_9ZZZZ</name>
<dbReference type="EMBL" id="CABO01000046">
    <property type="protein sequence ID" value="CBI03000.1"/>
    <property type="molecule type" value="Genomic_DNA"/>
</dbReference>